<gene>
    <name evidence="3" type="ORF">OQ279_07810</name>
</gene>
<feature type="chain" id="PRO_5040764761" description="Calx-beta domain-containing protein" evidence="2">
    <location>
        <begin position="21"/>
        <end position="277"/>
    </location>
</feature>
<feature type="region of interest" description="Disordered" evidence="1">
    <location>
        <begin position="245"/>
        <end position="277"/>
    </location>
</feature>
<sequence>MRKHLILFIAAISASFFVGCSSDDDFTPPNYVTFEADNPVGVGVEIGGTSSHEVTVYTANVTSNDRTFDLVVAGGTTIDAAGYTIPATVTVPGGTNEGTLTVEVSDMNLGLTGKNLVFGIAGEDGLYVGKPYTITVTRTCEGTEFVADFEFDGYASEFSWSLENADGEVLVTGGGYEDGVESASRSLCLDLGSYTMTVNDSYGDGLTYPNVGSVTLSYAGEEFVVLSGDFGSSETVNFTLAADGATVDAGDTDGGDTDGGDTDGGDTDGGDTDGGDA</sequence>
<keyword evidence="2" id="KW-0732">Signal</keyword>
<evidence type="ECO:0000256" key="1">
    <source>
        <dbReference type="SAM" id="MobiDB-lite"/>
    </source>
</evidence>
<organism evidence="3 4">
    <name type="scientific">Salinimicrobium profundisediminis</name>
    <dbReference type="NCBI Taxonomy" id="2994553"/>
    <lineage>
        <taxon>Bacteria</taxon>
        <taxon>Pseudomonadati</taxon>
        <taxon>Bacteroidota</taxon>
        <taxon>Flavobacteriia</taxon>
        <taxon>Flavobacteriales</taxon>
        <taxon>Flavobacteriaceae</taxon>
        <taxon>Salinimicrobium</taxon>
    </lineage>
</organism>
<feature type="compositionally biased region" description="Acidic residues" evidence="1">
    <location>
        <begin position="250"/>
        <end position="277"/>
    </location>
</feature>
<dbReference type="EMBL" id="JAPJDA010000011">
    <property type="protein sequence ID" value="MCX2838059.1"/>
    <property type="molecule type" value="Genomic_DNA"/>
</dbReference>
<dbReference type="Proteomes" id="UP001148482">
    <property type="component" value="Unassembled WGS sequence"/>
</dbReference>
<dbReference type="PROSITE" id="PS51257">
    <property type="entry name" value="PROKAR_LIPOPROTEIN"/>
    <property type="match status" value="1"/>
</dbReference>
<dbReference type="RefSeq" id="WP_266069313.1">
    <property type="nucleotide sequence ID" value="NZ_JAPJDA010000011.1"/>
</dbReference>
<evidence type="ECO:0008006" key="5">
    <source>
        <dbReference type="Google" id="ProtNLM"/>
    </source>
</evidence>
<keyword evidence="4" id="KW-1185">Reference proteome</keyword>
<protein>
    <recommendedName>
        <fullName evidence="5">Calx-beta domain-containing protein</fullName>
    </recommendedName>
</protein>
<evidence type="ECO:0000313" key="4">
    <source>
        <dbReference type="Proteomes" id="UP001148482"/>
    </source>
</evidence>
<proteinExistence type="predicted"/>
<feature type="signal peptide" evidence="2">
    <location>
        <begin position="1"/>
        <end position="20"/>
    </location>
</feature>
<dbReference type="AlphaFoldDB" id="A0A9X3CYP2"/>
<accession>A0A9X3CYP2</accession>
<name>A0A9X3CYP2_9FLAO</name>
<comment type="caution">
    <text evidence="3">The sequence shown here is derived from an EMBL/GenBank/DDBJ whole genome shotgun (WGS) entry which is preliminary data.</text>
</comment>
<reference evidence="3" key="1">
    <citation type="submission" date="2022-11" db="EMBL/GenBank/DDBJ databases">
        <title>Salinimicrobium profundisediminis sp. nov., isolated from deep-sea sediment of the Mariana Trench.</title>
        <authorList>
            <person name="Fu H."/>
        </authorList>
    </citation>
    <scope>NUCLEOTIDE SEQUENCE</scope>
    <source>
        <strain evidence="3">MT39</strain>
    </source>
</reference>
<evidence type="ECO:0000313" key="3">
    <source>
        <dbReference type="EMBL" id="MCX2838059.1"/>
    </source>
</evidence>
<evidence type="ECO:0000256" key="2">
    <source>
        <dbReference type="SAM" id="SignalP"/>
    </source>
</evidence>